<sequence>MIENGDDTDFLQWLEKDGCPRARTGFEVSYDRIKASGLTSDKVNHQYTECIHSTRYGPPPPGTTPHR</sequence>
<protein>
    <submittedName>
        <fullName evidence="1">Uncharacterized protein</fullName>
    </submittedName>
</protein>
<evidence type="ECO:0000313" key="2">
    <source>
        <dbReference type="Proteomes" id="UP000230731"/>
    </source>
</evidence>
<proteinExistence type="predicted"/>
<comment type="caution">
    <text evidence="1">The sequence shown here is derived from an EMBL/GenBank/DDBJ whole genome shotgun (WGS) entry which is preliminary data.</text>
</comment>
<dbReference type="EMBL" id="PEZP01000040">
    <property type="protein sequence ID" value="PIT97903.1"/>
    <property type="molecule type" value="Genomic_DNA"/>
</dbReference>
<dbReference type="AlphaFoldDB" id="A0A2M6WYP0"/>
<organism evidence="1 2">
    <name type="scientific">Candidatus Andersenbacteria bacterium CG10_big_fil_rev_8_21_14_0_10_54_11</name>
    <dbReference type="NCBI Taxonomy" id="1974485"/>
    <lineage>
        <taxon>Bacteria</taxon>
        <taxon>Candidatus Anderseniibacteriota</taxon>
    </lineage>
</organism>
<reference evidence="2" key="1">
    <citation type="submission" date="2017-09" db="EMBL/GenBank/DDBJ databases">
        <title>Depth-based differentiation of microbial function through sediment-hosted aquifers and enrichment of novel symbionts in the deep terrestrial subsurface.</title>
        <authorList>
            <person name="Probst A.J."/>
            <person name="Ladd B."/>
            <person name="Jarett J.K."/>
            <person name="Geller-Mcgrath D.E."/>
            <person name="Sieber C.M.K."/>
            <person name="Emerson J.B."/>
            <person name="Anantharaman K."/>
            <person name="Thomas B.C."/>
            <person name="Malmstrom R."/>
            <person name="Stieglmeier M."/>
            <person name="Klingl A."/>
            <person name="Woyke T."/>
            <person name="Ryan C.M."/>
            <person name="Banfield J.F."/>
        </authorList>
    </citation>
    <scope>NUCLEOTIDE SEQUENCE [LARGE SCALE GENOMIC DNA]</scope>
</reference>
<name>A0A2M6WYP0_9BACT</name>
<dbReference type="Proteomes" id="UP000230731">
    <property type="component" value="Unassembled WGS sequence"/>
</dbReference>
<evidence type="ECO:0000313" key="1">
    <source>
        <dbReference type="EMBL" id="PIT97903.1"/>
    </source>
</evidence>
<accession>A0A2M6WYP0</accession>
<gene>
    <name evidence="1" type="ORF">COT71_03545</name>
</gene>